<proteinExistence type="predicted"/>
<dbReference type="Proteomes" id="UP000245783">
    <property type="component" value="Unassembled WGS sequence"/>
</dbReference>
<accession>A0A316VSZ8</accession>
<feature type="chain" id="PRO_5016411291" evidence="1">
    <location>
        <begin position="32"/>
        <end position="63"/>
    </location>
</feature>
<evidence type="ECO:0000313" key="3">
    <source>
        <dbReference type="Proteomes" id="UP000245783"/>
    </source>
</evidence>
<name>A0A316VSZ8_9BASI</name>
<evidence type="ECO:0000256" key="1">
    <source>
        <dbReference type="SAM" id="SignalP"/>
    </source>
</evidence>
<protein>
    <submittedName>
        <fullName evidence="2">Uncharacterized protein</fullName>
    </submittedName>
</protein>
<keyword evidence="3" id="KW-1185">Reference proteome</keyword>
<reference evidence="2 3" key="1">
    <citation type="journal article" date="2018" name="Mol. Biol. Evol.">
        <title>Broad Genomic Sampling Reveals a Smut Pathogenic Ancestry of the Fungal Clade Ustilaginomycotina.</title>
        <authorList>
            <person name="Kijpornyongpan T."/>
            <person name="Mondo S.J."/>
            <person name="Barry K."/>
            <person name="Sandor L."/>
            <person name="Lee J."/>
            <person name="Lipzen A."/>
            <person name="Pangilinan J."/>
            <person name="LaButti K."/>
            <person name="Hainaut M."/>
            <person name="Henrissat B."/>
            <person name="Grigoriev I.V."/>
            <person name="Spatafora J.W."/>
            <person name="Aime M.C."/>
        </authorList>
    </citation>
    <scope>NUCLEOTIDE SEQUENCE [LARGE SCALE GENOMIC DNA]</scope>
    <source>
        <strain evidence="2 3">MCA 4658</strain>
    </source>
</reference>
<dbReference type="InParanoid" id="A0A316VSZ8"/>
<feature type="signal peptide" evidence="1">
    <location>
        <begin position="1"/>
        <end position="31"/>
    </location>
</feature>
<gene>
    <name evidence="2" type="ORF">IE81DRAFT_326418</name>
</gene>
<dbReference type="EMBL" id="KZ819460">
    <property type="protein sequence ID" value="PWN39533.1"/>
    <property type="molecule type" value="Genomic_DNA"/>
</dbReference>
<dbReference type="RefSeq" id="XP_025366693.1">
    <property type="nucleotide sequence ID" value="XM_025514810.1"/>
</dbReference>
<keyword evidence="1" id="KW-0732">Signal</keyword>
<evidence type="ECO:0000313" key="2">
    <source>
        <dbReference type="EMBL" id="PWN39533.1"/>
    </source>
</evidence>
<dbReference type="AlphaFoldDB" id="A0A316VSZ8"/>
<organism evidence="2 3">
    <name type="scientific">Ceraceosorus guamensis</name>
    <dbReference type="NCBI Taxonomy" id="1522189"/>
    <lineage>
        <taxon>Eukaryota</taxon>
        <taxon>Fungi</taxon>
        <taxon>Dikarya</taxon>
        <taxon>Basidiomycota</taxon>
        <taxon>Ustilaginomycotina</taxon>
        <taxon>Exobasidiomycetes</taxon>
        <taxon>Ceraceosorales</taxon>
        <taxon>Ceraceosoraceae</taxon>
        <taxon>Ceraceosorus</taxon>
    </lineage>
</organism>
<sequence length="63" mass="6702">MILVSAADERGPAFAFALALALVPLAPLTHAQHTVAVTMTIMLWHCTRAAYLKVASIAREAQA</sequence>
<dbReference type="GeneID" id="37036680"/>